<evidence type="ECO:0000313" key="2">
    <source>
        <dbReference type="Proteomes" id="UP001346869"/>
    </source>
</evidence>
<dbReference type="Proteomes" id="UP001346869">
    <property type="component" value="Unassembled WGS sequence"/>
</dbReference>
<dbReference type="AlphaFoldDB" id="A0AAN8AHC4"/>
<reference evidence="1 2" key="2">
    <citation type="journal article" date="2023" name="Mol. Biol. Evol.">
        <title>Genomics of Secondarily Temperate Adaptation in the Only Non-Antarctic Icefish.</title>
        <authorList>
            <person name="Rivera-Colon A.G."/>
            <person name="Rayamajhi N."/>
            <person name="Minhas B.F."/>
            <person name="Madrigal G."/>
            <person name="Bilyk K.T."/>
            <person name="Yoon V."/>
            <person name="Hune M."/>
            <person name="Gregory S."/>
            <person name="Cheng C.H.C."/>
            <person name="Catchen J.M."/>
        </authorList>
    </citation>
    <scope>NUCLEOTIDE SEQUENCE [LARGE SCALE GENOMIC DNA]</scope>
    <source>
        <strain evidence="1">JMC-PN-2008</strain>
    </source>
</reference>
<evidence type="ECO:0000313" key="1">
    <source>
        <dbReference type="EMBL" id="KAK5862691.1"/>
    </source>
</evidence>
<accession>A0AAN8AHC4</accession>
<sequence>MQFCTPPHLPPCIPLYVCSLKRGSPPQRRQSEEDGRVSFACRHRAPRSCSSSSFHPYTNIYRTEARAESADQEVTQ</sequence>
<dbReference type="EMBL" id="JAUZQC010000012">
    <property type="protein sequence ID" value="KAK5862691.1"/>
    <property type="molecule type" value="Genomic_DNA"/>
</dbReference>
<protein>
    <submittedName>
        <fullName evidence="1">Uncharacterized protein</fullName>
    </submittedName>
</protein>
<gene>
    <name evidence="1" type="ORF">PBY51_018060</name>
</gene>
<name>A0AAN8AHC4_ELEMC</name>
<comment type="caution">
    <text evidence="1">The sequence shown here is derived from an EMBL/GenBank/DDBJ whole genome shotgun (WGS) entry which is preliminary data.</text>
</comment>
<proteinExistence type="predicted"/>
<organism evidence="1 2">
    <name type="scientific">Eleginops maclovinus</name>
    <name type="common">Patagonian blennie</name>
    <name type="synonym">Eleginus maclovinus</name>
    <dbReference type="NCBI Taxonomy" id="56733"/>
    <lineage>
        <taxon>Eukaryota</taxon>
        <taxon>Metazoa</taxon>
        <taxon>Chordata</taxon>
        <taxon>Craniata</taxon>
        <taxon>Vertebrata</taxon>
        <taxon>Euteleostomi</taxon>
        <taxon>Actinopterygii</taxon>
        <taxon>Neopterygii</taxon>
        <taxon>Teleostei</taxon>
        <taxon>Neoteleostei</taxon>
        <taxon>Acanthomorphata</taxon>
        <taxon>Eupercaria</taxon>
        <taxon>Perciformes</taxon>
        <taxon>Notothenioidei</taxon>
        <taxon>Eleginopidae</taxon>
        <taxon>Eleginops</taxon>
    </lineage>
</organism>
<keyword evidence="2" id="KW-1185">Reference proteome</keyword>
<reference evidence="1 2" key="1">
    <citation type="journal article" date="2023" name="Genes (Basel)">
        <title>Chromosome-Level Genome Assembly and Circadian Gene Repertoire of the Patagonia Blennie Eleginops maclovinus-The Closest Ancestral Proxy of Antarctic Cryonotothenioids.</title>
        <authorList>
            <person name="Cheng C.C."/>
            <person name="Rivera-Colon A.G."/>
            <person name="Minhas B.F."/>
            <person name="Wilson L."/>
            <person name="Rayamajhi N."/>
            <person name="Vargas-Chacoff L."/>
            <person name="Catchen J.M."/>
        </authorList>
    </citation>
    <scope>NUCLEOTIDE SEQUENCE [LARGE SCALE GENOMIC DNA]</scope>
    <source>
        <strain evidence="1">JMC-PN-2008</strain>
    </source>
</reference>